<dbReference type="EMBL" id="JAWJWF010000045">
    <property type="protein sequence ID" value="KAK6627739.1"/>
    <property type="molecule type" value="Genomic_DNA"/>
</dbReference>
<dbReference type="Gene3D" id="3.30.200.20">
    <property type="entry name" value="Phosphorylase Kinase, domain 1"/>
    <property type="match status" value="1"/>
</dbReference>
<dbReference type="Proteomes" id="UP001359485">
    <property type="component" value="Unassembled WGS sequence"/>
</dbReference>
<accession>A0ABR1AUW5</accession>
<sequence length="75" mass="8868">MKVTGPRCPRLQLEIKEGWFTQLEVEEFGFGEFGLRHLRPLYFLCLPRVIEKIDQSEFEGFEYVNPLLMSLEDCV</sequence>
<gene>
    <name evidence="1" type="ORF">RUM44_010218</name>
</gene>
<protein>
    <submittedName>
        <fullName evidence="1">Uncharacterized protein</fullName>
    </submittedName>
</protein>
<evidence type="ECO:0000313" key="2">
    <source>
        <dbReference type="Proteomes" id="UP001359485"/>
    </source>
</evidence>
<reference evidence="1 2" key="1">
    <citation type="submission" date="2023-09" db="EMBL/GenBank/DDBJ databases">
        <title>Genomes of two closely related lineages of the louse Polyplax serrata with different host specificities.</title>
        <authorList>
            <person name="Martinu J."/>
            <person name="Tarabai H."/>
            <person name="Stefka J."/>
            <person name="Hypsa V."/>
        </authorList>
    </citation>
    <scope>NUCLEOTIDE SEQUENCE [LARGE SCALE GENOMIC DNA]</scope>
    <source>
        <strain evidence="1">98ZLc_SE</strain>
    </source>
</reference>
<keyword evidence="2" id="KW-1185">Reference proteome</keyword>
<organism evidence="1 2">
    <name type="scientific">Polyplax serrata</name>
    <name type="common">Common mouse louse</name>
    <dbReference type="NCBI Taxonomy" id="468196"/>
    <lineage>
        <taxon>Eukaryota</taxon>
        <taxon>Metazoa</taxon>
        <taxon>Ecdysozoa</taxon>
        <taxon>Arthropoda</taxon>
        <taxon>Hexapoda</taxon>
        <taxon>Insecta</taxon>
        <taxon>Pterygota</taxon>
        <taxon>Neoptera</taxon>
        <taxon>Paraneoptera</taxon>
        <taxon>Psocodea</taxon>
        <taxon>Troctomorpha</taxon>
        <taxon>Phthiraptera</taxon>
        <taxon>Anoplura</taxon>
        <taxon>Polyplacidae</taxon>
        <taxon>Polyplax</taxon>
    </lineage>
</organism>
<proteinExistence type="predicted"/>
<comment type="caution">
    <text evidence="1">The sequence shown here is derived from an EMBL/GenBank/DDBJ whole genome shotgun (WGS) entry which is preliminary data.</text>
</comment>
<name>A0ABR1AUW5_POLSC</name>
<evidence type="ECO:0000313" key="1">
    <source>
        <dbReference type="EMBL" id="KAK6627739.1"/>
    </source>
</evidence>